<dbReference type="RefSeq" id="WP_127161669.1">
    <property type="nucleotide sequence ID" value="NZ_CP029822.1"/>
</dbReference>
<dbReference type="EMBL" id="CP029822">
    <property type="protein sequence ID" value="AZS49456.1"/>
    <property type="molecule type" value="Genomic_DNA"/>
</dbReference>
<keyword evidence="1" id="KW-0732">Signal</keyword>
<reference evidence="3" key="1">
    <citation type="submission" date="2018-06" db="EMBL/GenBank/DDBJ databases">
        <title>Complete genome of Pseudomonas insecticola strain QZS01.</title>
        <authorList>
            <person name="Wang J."/>
            <person name="Su Q."/>
        </authorList>
    </citation>
    <scope>NUCLEOTIDE SEQUENCE [LARGE SCALE GENOMIC DNA]</scope>
    <source>
        <strain evidence="3">QZS01</strain>
    </source>
</reference>
<evidence type="ECO:0000313" key="3">
    <source>
        <dbReference type="Proteomes" id="UP000273143"/>
    </source>
</evidence>
<proteinExistence type="predicted"/>
<feature type="chain" id="PRO_5018632858" description="DUF2511 domain-containing protein" evidence="1">
    <location>
        <begin position="21"/>
        <end position="141"/>
    </location>
</feature>
<gene>
    <name evidence="2" type="ORF">DM558_01095</name>
</gene>
<accession>A0A3Q9JLF1</accession>
<evidence type="ECO:0008006" key="4">
    <source>
        <dbReference type="Google" id="ProtNLM"/>
    </source>
</evidence>
<protein>
    <recommendedName>
        <fullName evidence="4">DUF2511 domain-containing protein</fullName>
    </recommendedName>
</protein>
<name>A0A3Q9JLF1_9GAMM</name>
<dbReference type="Proteomes" id="UP000273143">
    <property type="component" value="Chromosome"/>
</dbReference>
<dbReference type="KEGG" id="emo:DM558_01095"/>
<keyword evidence="3" id="KW-1185">Reference proteome</keyword>
<evidence type="ECO:0000256" key="1">
    <source>
        <dbReference type="SAM" id="SignalP"/>
    </source>
</evidence>
<feature type="signal peptide" evidence="1">
    <location>
        <begin position="1"/>
        <end position="20"/>
    </location>
</feature>
<organism evidence="2 3">
    <name type="scientific">Entomomonas moraniae</name>
    <dbReference type="NCBI Taxonomy" id="2213226"/>
    <lineage>
        <taxon>Bacteria</taxon>
        <taxon>Pseudomonadati</taxon>
        <taxon>Pseudomonadota</taxon>
        <taxon>Gammaproteobacteria</taxon>
        <taxon>Pseudomonadales</taxon>
        <taxon>Pseudomonadaceae</taxon>
        <taxon>Entomomonas</taxon>
    </lineage>
</organism>
<evidence type="ECO:0000313" key="2">
    <source>
        <dbReference type="EMBL" id="AZS49456.1"/>
    </source>
</evidence>
<sequence>MFKFISVVMILTFFATLSQADEDLLCPEKPHYIVFDEADIKVCDLILDHALLDKPMSAHSVVASFYTEKHFYDKRDDWVASFVFDDGTQKYYGYNQQENKIQAMSSEQFFKKFKSINRCNASPEIPLFKKVIQNLNDPHLF</sequence>
<dbReference type="AlphaFoldDB" id="A0A3Q9JLF1"/>